<dbReference type="SUPFAM" id="SSF52540">
    <property type="entry name" value="P-loop containing nucleoside triphosphate hydrolases"/>
    <property type="match status" value="2"/>
</dbReference>
<dbReference type="GO" id="GO:0016887">
    <property type="term" value="F:ATP hydrolysis activity"/>
    <property type="evidence" value="ECO:0007669"/>
    <property type="project" value="InterPro"/>
</dbReference>
<dbReference type="PROSITE" id="PS00211">
    <property type="entry name" value="ABC_TRANSPORTER_1"/>
    <property type="match status" value="1"/>
</dbReference>
<dbReference type="Gene3D" id="3.40.50.300">
    <property type="entry name" value="P-loop containing nucleotide triphosphate hydrolases"/>
    <property type="match status" value="2"/>
</dbReference>
<dbReference type="KEGG" id="daa:AKL17_3247"/>
<dbReference type="RefSeq" id="WP_066815094.1">
    <property type="nucleotide sequence ID" value="NZ_CP012661.1"/>
</dbReference>
<keyword evidence="5" id="KW-1185">Reference proteome</keyword>
<dbReference type="InterPro" id="IPR017871">
    <property type="entry name" value="ABC_transporter-like_CS"/>
</dbReference>
<evidence type="ECO:0000256" key="1">
    <source>
        <dbReference type="ARBA" id="ARBA00022741"/>
    </source>
</evidence>
<feature type="domain" description="ABC transporter" evidence="3">
    <location>
        <begin position="272"/>
        <end position="515"/>
    </location>
</feature>
<protein>
    <submittedName>
        <fullName evidence="4">ABC transporter</fullName>
    </submittedName>
</protein>
<dbReference type="CDD" id="cd03216">
    <property type="entry name" value="ABC_Carb_Monos_I"/>
    <property type="match status" value="1"/>
</dbReference>
<dbReference type="CDD" id="cd03215">
    <property type="entry name" value="ABC_Carb_Monos_II"/>
    <property type="match status" value="1"/>
</dbReference>
<accession>A0A161GWZ9</accession>
<dbReference type="Pfam" id="PF00005">
    <property type="entry name" value="ABC_tran"/>
    <property type="match status" value="2"/>
</dbReference>
<dbReference type="InterPro" id="IPR003593">
    <property type="entry name" value="AAA+_ATPase"/>
</dbReference>
<dbReference type="OrthoDB" id="9805029at2"/>
<reference evidence="4 5" key="1">
    <citation type="submission" date="2015-09" db="EMBL/GenBank/DDBJ databases">
        <title>Complete genome sequence of Defluviimonas alba cai42t isolated from an oilfield in Xinjiang.</title>
        <authorList>
            <person name="Geng S."/>
            <person name="Pan X."/>
            <person name="Wu X."/>
        </authorList>
    </citation>
    <scope>NUCLEOTIDE SEQUENCE [LARGE SCALE GENOMIC DNA]</scope>
    <source>
        <strain evidence="5">cai42</strain>
    </source>
</reference>
<evidence type="ECO:0000313" key="4">
    <source>
        <dbReference type="EMBL" id="AMY70479.1"/>
    </source>
</evidence>
<dbReference type="PANTHER" id="PTHR43790:SF4">
    <property type="entry name" value="GUANOSINE IMPORT ATP-BINDING PROTEIN NUPO"/>
    <property type="match status" value="1"/>
</dbReference>
<sequence length="520" mass="55101">MTASPSPIVSLRDVTKRFPGVLANDRVSLDFFPGEVHALLGENGAGKSTLISMLAGVQRPDEGEIAVSGAAVAIASPKHALSLGIGTVYQHRMLVPTLTVAENLMLGAPWWRRPALGGIRARFGEAAAAFGVSVDPDARVENLSLGEQQQVEIIRALWRGGRLLVLDEPTAMLSPRGVEELGAMMKRMTALGIGIVFITHHLTEALEFGDRVSVLRSGRSVGGIGPEALKTLPRPEAMAEVVRLMFGTGLATAEAAEGEAHVPRVLLATKMLEVVGLSGRSPRSGSSFEDVSFHVRKGEIFGIAGVDGNGQTPLAEALAGQISATGSVVLEGRELGPASVAQRYQLGLRYATDDRNGEGMVGKLPISTNMVLKEIGAAPFWRRGIERRAAIDAHARALFVAHDVRAPGIHTPVGRLSGGNIQKVLLARELSGNPKVIVYSKPTHGLDLRNIEATRRRIRETAEAGVASVLISTDLGEVLALSDRIGVMVRGRLVGIVENGPEARRDVGRLMAGITEQEAA</sequence>
<feature type="domain" description="ABC transporter" evidence="3">
    <location>
        <begin position="9"/>
        <end position="242"/>
    </location>
</feature>
<dbReference type="Proteomes" id="UP000076128">
    <property type="component" value="Chromosome"/>
</dbReference>
<dbReference type="GO" id="GO:0005524">
    <property type="term" value="F:ATP binding"/>
    <property type="evidence" value="ECO:0007669"/>
    <property type="project" value="UniProtKB-KW"/>
</dbReference>
<dbReference type="InterPro" id="IPR003439">
    <property type="entry name" value="ABC_transporter-like_ATP-bd"/>
</dbReference>
<name>A0A161GWZ9_9RHOB</name>
<dbReference type="PROSITE" id="PS50893">
    <property type="entry name" value="ABC_TRANSPORTER_2"/>
    <property type="match status" value="2"/>
</dbReference>
<evidence type="ECO:0000259" key="3">
    <source>
        <dbReference type="PROSITE" id="PS50893"/>
    </source>
</evidence>
<keyword evidence="1" id="KW-0547">Nucleotide-binding</keyword>
<dbReference type="InterPro" id="IPR050107">
    <property type="entry name" value="ABC_carbohydrate_import_ATPase"/>
</dbReference>
<dbReference type="EMBL" id="CP012661">
    <property type="protein sequence ID" value="AMY70479.1"/>
    <property type="molecule type" value="Genomic_DNA"/>
</dbReference>
<dbReference type="PATRIC" id="fig|1335048.3.peg.3374"/>
<proteinExistence type="predicted"/>
<organism evidence="4 5">
    <name type="scientific">Frigidibacter mobilis</name>
    <dbReference type="NCBI Taxonomy" id="1335048"/>
    <lineage>
        <taxon>Bacteria</taxon>
        <taxon>Pseudomonadati</taxon>
        <taxon>Pseudomonadota</taxon>
        <taxon>Alphaproteobacteria</taxon>
        <taxon>Rhodobacterales</taxon>
        <taxon>Paracoccaceae</taxon>
        <taxon>Frigidibacter</taxon>
    </lineage>
</organism>
<gene>
    <name evidence="4" type="ORF">AKL17_3247</name>
</gene>
<dbReference type="STRING" id="1335048.AKL17_3247"/>
<dbReference type="SMART" id="SM00382">
    <property type="entry name" value="AAA"/>
    <property type="match status" value="2"/>
</dbReference>
<keyword evidence="2" id="KW-0067">ATP-binding</keyword>
<dbReference type="PANTHER" id="PTHR43790">
    <property type="entry name" value="CARBOHYDRATE TRANSPORT ATP-BINDING PROTEIN MG119-RELATED"/>
    <property type="match status" value="1"/>
</dbReference>
<dbReference type="AlphaFoldDB" id="A0A161GWZ9"/>
<evidence type="ECO:0000313" key="5">
    <source>
        <dbReference type="Proteomes" id="UP000076128"/>
    </source>
</evidence>
<evidence type="ECO:0000256" key="2">
    <source>
        <dbReference type="ARBA" id="ARBA00022840"/>
    </source>
</evidence>
<dbReference type="InterPro" id="IPR027417">
    <property type="entry name" value="P-loop_NTPase"/>
</dbReference>